<evidence type="ECO:0000313" key="9">
    <source>
        <dbReference type="EMBL" id="KAK2990635.1"/>
    </source>
</evidence>
<dbReference type="NCBIfam" id="TIGR01614">
    <property type="entry name" value="PME_inhib"/>
    <property type="match status" value="1"/>
</dbReference>
<reference evidence="9" key="1">
    <citation type="submission" date="2022-12" db="EMBL/GenBank/DDBJ databases">
        <title>Draft genome assemblies for two species of Escallonia (Escalloniales).</title>
        <authorList>
            <person name="Chanderbali A."/>
            <person name="Dervinis C."/>
            <person name="Anghel I."/>
            <person name="Soltis D."/>
            <person name="Soltis P."/>
            <person name="Zapata F."/>
        </authorList>
    </citation>
    <scope>NUCLEOTIDE SEQUENCE</scope>
    <source>
        <strain evidence="9">UCBG92.1500</strain>
        <tissue evidence="9">Leaf</tissue>
    </source>
</reference>
<dbReference type="FunFam" id="1.20.140.40:FF:000006">
    <property type="entry name" value="Pectinesterase inhibitor 3"/>
    <property type="match status" value="1"/>
</dbReference>
<organism evidence="9 10">
    <name type="scientific">Escallonia rubra</name>
    <dbReference type="NCBI Taxonomy" id="112253"/>
    <lineage>
        <taxon>Eukaryota</taxon>
        <taxon>Viridiplantae</taxon>
        <taxon>Streptophyta</taxon>
        <taxon>Embryophyta</taxon>
        <taxon>Tracheophyta</taxon>
        <taxon>Spermatophyta</taxon>
        <taxon>Magnoliopsida</taxon>
        <taxon>eudicotyledons</taxon>
        <taxon>Gunneridae</taxon>
        <taxon>Pentapetalae</taxon>
        <taxon>asterids</taxon>
        <taxon>campanulids</taxon>
        <taxon>Escalloniales</taxon>
        <taxon>Escalloniaceae</taxon>
        <taxon>Escallonia</taxon>
    </lineage>
</organism>
<evidence type="ECO:0000256" key="6">
    <source>
        <dbReference type="ARBA" id="ARBA00038471"/>
    </source>
</evidence>
<accession>A0AA88RWB2</accession>
<dbReference type="Pfam" id="PF04043">
    <property type="entry name" value="PMEI"/>
    <property type="match status" value="1"/>
</dbReference>
<dbReference type="SUPFAM" id="SSF101148">
    <property type="entry name" value="Plant invertase/pectin methylesterase inhibitor"/>
    <property type="match status" value="1"/>
</dbReference>
<evidence type="ECO:0000256" key="2">
    <source>
        <dbReference type="ARBA" id="ARBA00022523"/>
    </source>
</evidence>
<dbReference type="PANTHER" id="PTHR31080">
    <property type="entry name" value="PECTINESTERASE INHIBITOR-LIKE"/>
    <property type="match status" value="1"/>
</dbReference>
<name>A0AA88RWB2_9ASTE</name>
<dbReference type="PANTHER" id="PTHR31080:SF158">
    <property type="entry name" value="PLANT INVERTASE_PECTIN METHYLESTERASE INHIBITOR SUPERFAMILY PROTEIN"/>
    <property type="match status" value="1"/>
</dbReference>
<comment type="similarity">
    <text evidence="6">Belongs to the PMEI family.</text>
</comment>
<gene>
    <name evidence="9" type="ORF">RJ640_019915</name>
</gene>
<evidence type="ECO:0000313" key="10">
    <source>
        <dbReference type="Proteomes" id="UP001187471"/>
    </source>
</evidence>
<dbReference type="GO" id="GO:0048046">
    <property type="term" value="C:apoplast"/>
    <property type="evidence" value="ECO:0007669"/>
    <property type="project" value="UniProtKB-SubCell"/>
</dbReference>
<sequence length="193" mass="21140">MSLVDVLLMFVFTLLLTLHSCLAETGGDYVRDACSVTKYQDICIRSLASFANTARQDPVLWARASVSVTLSEATNASQYLTKLGKRNSMRGRNRIALSDCIDCFQDARDNLHDSLNVLRSLTRETFDGKIGDVTTWVSGALTDQDTCLGGFDNVHNIRQVALVQNLVTNVTYVTSNALALVNKLATTGMVLRA</sequence>
<evidence type="ECO:0000259" key="8">
    <source>
        <dbReference type="SMART" id="SM00856"/>
    </source>
</evidence>
<keyword evidence="10" id="KW-1185">Reference proteome</keyword>
<dbReference type="EMBL" id="JAVXUO010000638">
    <property type="protein sequence ID" value="KAK2990635.1"/>
    <property type="molecule type" value="Genomic_DNA"/>
</dbReference>
<comment type="subcellular location">
    <subcellularLocation>
        <location evidence="1">Secreted</location>
        <location evidence="1">Extracellular space</location>
        <location evidence="1">Apoplast</location>
    </subcellularLocation>
</comment>
<proteinExistence type="inferred from homology"/>
<dbReference type="InterPro" id="IPR051955">
    <property type="entry name" value="PME_Inhibitor"/>
</dbReference>
<dbReference type="Gene3D" id="1.20.140.40">
    <property type="entry name" value="Invertase/pectin methylesterase inhibitor family protein"/>
    <property type="match status" value="1"/>
</dbReference>
<dbReference type="SMART" id="SM00856">
    <property type="entry name" value="PMEI"/>
    <property type="match status" value="1"/>
</dbReference>
<evidence type="ECO:0000256" key="7">
    <source>
        <dbReference type="SAM" id="SignalP"/>
    </source>
</evidence>
<comment type="caution">
    <text evidence="9">The sequence shown here is derived from an EMBL/GenBank/DDBJ whole genome shotgun (WGS) entry which is preliminary data.</text>
</comment>
<keyword evidence="3" id="KW-0964">Secreted</keyword>
<evidence type="ECO:0000256" key="4">
    <source>
        <dbReference type="ARBA" id="ARBA00022729"/>
    </source>
</evidence>
<feature type="signal peptide" evidence="7">
    <location>
        <begin position="1"/>
        <end position="23"/>
    </location>
</feature>
<feature type="chain" id="PRO_5041648677" description="Pectinesterase inhibitor domain-containing protein" evidence="7">
    <location>
        <begin position="24"/>
        <end position="193"/>
    </location>
</feature>
<keyword evidence="4 7" id="KW-0732">Signal</keyword>
<evidence type="ECO:0000256" key="5">
    <source>
        <dbReference type="ARBA" id="ARBA00023157"/>
    </source>
</evidence>
<dbReference type="Proteomes" id="UP001187471">
    <property type="component" value="Unassembled WGS sequence"/>
</dbReference>
<dbReference type="GO" id="GO:0004857">
    <property type="term" value="F:enzyme inhibitor activity"/>
    <property type="evidence" value="ECO:0007669"/>
    <property type="project" value="InterPro"/>
</dbReference>
<feature type="domain" description="Pectinesterase inhibitor" evidence="8">
    <location>
        <begin position="25"/>
        <end position="180"/>
    </location>
</feature>
<dbReference type="InterPro" id="IPR006501">
    <property type="entry name" value="Pectinesterase_inhib_dom"/>
</dbReference>
<dbReference type="InterPro" id="IPR035513">
    <property type="entry name" value="Invertase/methylesterase_inhib"/>
</dbReference>
<evidence type="ECO:0000256" key="3">
    <source>
        <dbReference type="ARBA" id="ARBA00022525"/>
    </source>
</evidence>
<dbReference type="CDD" id="cd15798">
    <property type="entry name" value="PMEI-like_3"/>
    <property type="match status" value="1"/>
</dbReference>
<protein>
    <recommendedName>
        <fullName evidence="8">Pectinesterase inhibitor domain-containing protein</fullName>
    </recommendedName>
</protein>
<keyword evidence="2" id="KW-0052">Apoplast</keyword>
<keyword evidence="5" id="KW-1015">Disulfide bond</keyword>
<evidence type="ECO:0000256" key="1">
    <source>
        <dbReference type="ARBA" id="ARBA00004271"/>
    </source>
</evidence>
<dbReference type="AlphaFoldDB" id="A0AA88RWB2"/>